<organism evidence="3 4">
    <name type="scientific">Gluconacetobacter sacchari</name>
    <dbReference type="NCBI Taxonomy" id="92759"/>
    <lineage>
        <taxon>Bacteria</taxon>
        <taxon>Pseudomonadati</taxon>
        <taxon>Pseudomonadota</taxon>
        <taxon>Alphaproteobacteria</taxon>
        <taxon>Acetobacterales</taxon>
        <taxon>Acetobacteraceae</taxon>
        <taxon>Gluconacetobacter</taxon>
    </lineage>
</organism>
<feature type="chain" id="PRO_5031591163" evidence="2">
    <location>
        <begin position="51"/>
        <end position="517"/>
    </location>
</feature>
<dbReference type="Pfam" id="PF04966">
    <property type="entry name" value="OprB"/>
    <property type="match status" value="1"/>
</dbReference>
<dbReference type="GO" id="GO:0008643">
    <property type="term" value="P:carbohydrate transport"/>
    <property type="evidence" value="ECO:0007669"/>
    <property type="project" value="InterPro"/>
</dbReference>
<name>A0A7W4NS21_9PROT</name>
<dbReference type="GO" id="GO:0016020">
    <property type="term" value="C:membrane"/>
    <property type="evidence" value="ECO:0007669"/>
    <property type="project" value="InterPro"/>
</dbReference>
<keyword evidence="2" id="KW-0732">Signal</keyword>
<dbReference type="AlphaFoldDB" id="A0A7W4NS21"/>
<dbReference type="InterPro" id="IPR038673">
    <property type="entry name" value="OprB_sf"/>
</dbReference>
<evidence type="ECO:0000256" key="2">
    <source>
        <dbReference type="RuleBase" id="RU363072"/>
    </source>
</evidence>
<sequence>MWNMRRGNTPSEKNSPFAMSVRAAWRPAAARALCALAVAFVTHAALPARAADPDPLAAWPFQREAQTANTQPIGSLEQTIPGFLQSPYGPPSFGAPYGTTHAFGDWGGVQPWLQNHGVYVALGLYEGISGNVSGGKRQSYTLAGQVGATVDIDWQKLLGAGAWSDDLWLHTLAVNGNGQNLSRLFGDNGNQVQQIYGARGNVVAHLVWAYFEKSWLHHKVDLAAGWIPTGTFFNNSPWVCSFMNVWLCGNVTPTKYLAGGRDWPSGNIGTVLRLMPNPQVYVMGGLFAVSPHSYNGGISGWAWGQDNLGKLATEVEVGWIPEFGPNHLIGHYKVGALYDNSRYDDLYDDGHGQPWIVTGRLPRRQSGQTSVWVLADQMLIRNGEGPMNGLVLTGQYSYADGKTSQMNHHLVAALLDTGALWGRPLDSVGINVQWANFSRSAILSQEAAAAHGLPFRGANFGTPYGIQGHETIYEAFYSVHLMTGVSLQPDFQYVNHVGGTTVFKDAVVLSTVVSALF</sequence>
<dbReference type="InterPro" id="IPR007049">
    <property type="entry name" value="Carb-sel_porin_OprB"/>
</dbReference>
<evidence type="ECO:0000256" key="1">
    <source>
        <dbReference type="ARBA" id="ARBA00008769"/>
    </source>
</evidence>
<comment type="caution">
    <text evidence="3">The sequence shown here is derived from an EMBL/GenBank/DDBJ whole genome shotgun (WGS) entry which is preliminary data.</text>
</comment>
<dbReference type="EMBL" id="JABEQJ010000013">
    <property type="protein sequence ID" value="MBB2160770.1"/>
    <property type="molecule type" value="Genomic_DNA"/>
</dbReference>
<dbReference type="Proteomes" id="UP000589085">
    <property type="component" value="Unassembled WGS sequence"/>
</dbReference>
<dbReference type="InterPro" id="IPR052932">
    <property type="entry name" value="OprB_Porin"/>
</dbReference>
<protein>
    <submittedName>
        <fullName evidence="3">Carbohydrate porin</fullName>
    </submittedName>
</protein>
<dbReference type="PANTHER" id="PTHR37944:SF1">
    <property type="entry name" value="PORIN B"/>
    <property type="match status" value="1"/>
</dbReference>
<comment type="similarity">
    <text evidence="1 2">Belongs to the OprB family.</text>
</comment>
<dbReference type="Gene3D" id="2.40.160.180">
    <property type="entry name" value="Carbohydrate-selective porin OprB"/>
    <property type="match status" value="1"/>
</dbReference>
<dbReference type="PANTHER" id="PTHR37944">
    <property type="entry name" value="PORIN B"/>
    <property type="match status" value="1"/>
</dbReference>
<feature type="signal peptide" evidence="2">
    <location>
        <begin position="1"/>
        <end position="50"/>
    </location>
</feature>
<proteinExistence type="inferred from homology"/>
<reference evidence="3 4" key="1">
    <citation type="submission" date="2020-04" db="EMBL/GenBank/DDBJ databases">
        <title>Description of novel Gluconacetobacter.</title>
        <authorList>
            <person name="Sombolestani A."/>
        </authorList>
    </citation>
    <scope>NUCLEOTIDE SEQUENCE [LARGE SCALE GENOMIC DNA]</scope>
    <source>
        <strain evidence="3 4">LMG 19747</strain>
    </source>
</reference>
<evidence type="ECO:0000313" key="4">
    <source>
        <dbReference type="Proteomes" id="UP000589085"/>
    </source>
</evidence>
<evidence type="ECO:0000313" key="3">
    <source>
        <dbReference type="EMBL" id="MBB2160770.1"/>
    </source>
</evidence>
<gene>
    <name evidence="3" type="ORF">HLH48_11400</name>
</gene>
<accession>A0A7W4NS21</accession>
<dbReference type="GO" id="GO:0015288">
    <property type="term" value="F:porin activity"/>
    <property type="evidence" value="ECO:0007669"/>
    <property type="project" value="InterPro"/>
</dbReference>